<organism evidence="1 2">
    <name type="scientific">Halalkalibacter nanhaiisediminis</name>
    <dbReference type="NCBI Taxonomy" id="688079"/>
    <lineage>
        <taxon>Bacteria</taxon>
        <taxon>Bacillati</taxon>
        <taxon>Bacillota</taxon>
        <taxon>Bacilli</taxon>
        <taxon>Bacillales</taxon>
        <taxon>Bacillaceae</taxon>
        <taxon>Halalkalibacter</taxon>
    </lineage>
</organism>
<dbReference type="EMBL" id="VLKZ01000003">
    <property type="protein sequence ID" value="TWI57984.1"/>
    <property type="molecule type" value="Genomic_DNA"/>
</dbReference>
<dbReference type="AlphaFoldDB" id="A0A562QML7"/>
<comment type="caution">
    <text evidence="1">The sequence shown here is derived from an EMBL/GenBank/DDBJ whole genome shotgun (WGS) entry which is preliminary data.</text>
</comment>
<gene>
    <name evidence="1" type="ORF">IQ10_01315</name>
</gene>
<dbReference type="Proteomes" id="UP000315711">
    <property type="component" value="Unassembled WGS sequence"/>
</dbReference>
<accession>A0A562QML7</accession>
<evidence type="ECO:0000313" key="2">
    <source>
        <dbReference type="Proteomes" id="UP000315711"/>
    </source>
</evidence>
<keyword evidence="2" id="KW-1185">Reference proteome</keyword>
<evidence type="ECO:0000313" key="1">
    <source>
        <dbReference type="EMBL" id="TWI57984.1"/>
    </source>
</evidence>
<name>A0A562QML7_9BACI</name>
<reference evidence="1 2" key="1">
    <citation type="journal article" date="2015" name="Stand. Genomic Sci.">
        <title>Genomic Encyclopedia of Bacterial and Archaeal Type Strains, Phase III: the genomes of soil and plant-associated and newly described type strains.</title>
        <authorList>
            <person name="Whitman W.B."/>
            <person name="Woyke T."/>
            <person name="Klenk H.P."/>
            <person name="Zhou Y."/>
            <person name="Lilburn T.G."/>
            <person name="Beck B.J."/>
            <person name="De Vos P."/>
            <person name="Vandamme P."/>
            <person name="Eisen J.A."/>
            <person name="Garrity G."/>
            <person name="Hugenholtz P."/>
            <person name="Kyrpides N.C."/>
        </authorList>
    </citation>
    <scope>NUCLEOTIDE SEQUENCE [LARGE SCALE GENOMIC DNA]</scope>
    <source>
        <strain evidence="1 2">CGMCC 1.10116</strain>
    </source>
</reference>
<protein>
    <submittedName>
        <fullName evidence="1">Uncharacterized protein</fullName>
    </submittedName>
</protein>
<sequence length="89" mass="10312">MVAASDSPYDLPIYPRLHRASKHDSDLFLSTFHTLKYWYPDWKFGEVILDSALYPYPIYEMDINLDDVPFFENGFENSDLSSGNQLSSP</sequence>
<proteinExistence type="predicted"/>